<proteinExistence type="predicted"/>
<comment type="caution">
    <text evidence="2">The sequence shown here is derived from an EMBL/GenBank/DDBJ whole genome shotgun (WGS) entry which is preliminary data.</text>
</comment>
<feature type="chain" id="PRO_5045589003" description="DUF4829 domain-containing protein" evidence="1">
    <location>
        <begin position="26"/>
        <end position="149"/>
    </location>
</feature>
<keyword evidence="1" id="KW-0732">Signal</keyword>
<dbReference type="Proteomes" id="UP001500954">
    <property type="component" value="Unassembled WGS sequence"/>
</dbReference>
<feature type="signal peptide" evidence="1">
    <location>
        <begin position="1"/>
        <end position="25"/>
    </location>
</feature>
<protein>
    <recommendedName>
        <fullName evidence="4">DUF4829 domain-containing protein</fullName>
    </recommendedName>
</protein>
<name>A0ABP6XAX4_9FLAO</name>
<keyword evidence="3" id="KW-1185">Reference proteome</keyword>
<accession>A0ABP6XAX4</accession>
<reference evidence="3" key="1">
    <citation type="journal article" date="2019" name="Int. J. Syst. Evol. Microbiol.">
        <title>The Global Catalogue of Microorganisms (GCM) 10K type strain sequencing project: providing services to taxonomists for standard genome sequencing and annotation.</title>
        <authorList>
            <consortium name="The Broad Institute Genomics Platform"/>
            <consortium name="The Broad Institute Genome Sequencing Center for Infectious Disease"/>
            <person name="Wu L."/>
            <person name="Ma J."/>
        </authorList>
    </citation>
    <scope>NUCLEOTIDE SEQUENCE [LARGE SCALE GENOMIC DNA]</scope>
    <source>
        <strain evidence="3">JCM 17111</strain>
    </source>
</reference>
<evidence type="ECO:0000313" key="2">
    <source>
        <dbReference type="EMBL" id="GAA3564304.1"/>
    </source>
</evidence>
<dbReference type="RefSeq" id="WP_345005143.1">
    <property type="nucleotide sequence ID" value="NZ_BAABCY010000034.1"/>
</dbReference>
<evidence type="ECO:0000256" key="1">
    <source>
        <dbReference type="SAM" id="SignalP"/>
    </source>
</evidence>
<gene>
    <name evidence="2" type="ORF">GCM10022395_13580</name>
</gene>
<dbReference type="EMBL" id="BAABCY010000034">
    <property type="protein sequence ID" value="GAA3564304.1"/>
    <property type="molecule type" value="Genomic_DNA"/>
</dbReference>
<evidence type="ECO:0008006" key="4">
    <source>
        <dbReference type="Google" id="ProtNLM"/>
    </source>
</evidence>
<sequence length="149" mass="17720">MKKYKFNFVILANIFIMLITHNVEAQNNKESTLELLQTKTWHMQGLTDKEVSDKYDANQITHYFNKKGFEFSEHSEYYLSNTIDQEFDSNKVGKVSNGKYIISRFIREKKDDGPDKISVCEIKEINKNWLIIRNIKHKHVLRYKGELKL</sequence>
<organism evidence="2 3">
    <name type="scientific">Snuella lapsa</name>
    <dbReference type="NCBI Taxonomy" id="870481"/>
    <lineage>
        <taxon>Bacteria</taxon>
        <taxon>Pseudomonadati</taxon>
        <taxon>Bacteroidota</taxon>
        <taxon>Flavobacteriia</taxon>
        <taxon>Flavobacteriales</taxon>
        <taxon>Flavobacteriaceae</taxon>
        <taxon>Snuella</taxon>
    </lineage>
</organism>
<evidence type="ECO:0000313" key="3">
    <source>
        <dbReference type="Proteomes" id="UP001500954"/>
    </source>
</evidence>